<dbReference type="FunFam" id="3.90.580.10:FF:000001">
    <property type="entry name" value="DNA primase"/>
    <property type="match status" value="1"/>
</dbReference>
<name>A0A1H2RZW9_9BACI</name>
<dbReference type="Gene3D" id="3.90.980.10">
    <property type="entry name" value="DNA primase, catalytic core, N-terminal domain"/>
    <property type="match status" value="1"/>
</dbReference>
<comment type="function">
    <text evidence="12 13">RNA polymerase that catalyzes the synthesis of short RNA molecules used as primers for DNA polymerase during DNA replication.</text>
</comment>
<dbReference type="CDD" id="cd03364">
    <property type="entry name" value="TOPRIM_DnaG_primases"/>
    <property type="match status" value="1"/>
</dbReference>
<keyword evidence="9" id="KW-0460">Magnesium</keyword>
<keyword evidence="11 12" id="KW-0804">Transcription</keyword>
<dbReference type="OrthoDB" id="9803773at2"/>
<dbReference type="InterPro" id="IPR030846">
    <property type="entry name" value="DnaG_bac"/>
</dbReference>
<dbReference type="InterPro" id="IPR036185">
    <property type="entry name" value="DNA_heli_DnaB-like_N_sf"/>
</dbReference>
<dbReference type="SUPFAM" id="SSF57783">
    <property type="entry name" value="Zinc beta-ribbon"/>
    <property type="match status" value="1"/>
</dbReference>
<dbReference type="Pfam" id="PF10410">
    <property type="entry name" value="DnaB_bind"/>
    <property type="match status" value="1"/>
</dbReference>
<evidence type="ECO:0000256" key="8">
    <source>
        <dbReference type="ARBA" id="ARBA00022833"/>
    </source>
</evidence>
<evidence type="ECO:0000256" key="15">
    <source>
        <dbReference type="SAM" id="MobiDB-lite"/>
    </source>
</evidence>
<dbReference type="GO" id="GO:0005737">
    <property type="term" value="C:cytoplasm"/>
    <property type="evidence" value="ECO:0007669"/>
    <property type="project" value="TreeGrafter"/>
</dbReference>
<evidence type="ECO:0000313" key="17">
    <source>
        <dbReference type="EMBL" id="SDW24986.1"/>
    </source>
</evidence>
<dbReference type="GO" id="GO:0003899">
    <property type="term" value="F:DNA-directed RNA polymerase activity"/>
    <property type="evidence" value="ECO:0007669"/>
    <property type="project" value="UniProtKB-UniRule"/>
</dbReference>
<dbReference type="PROSITE" id="PS50880">
    <property type="entry name" value="TOPRIM"/>
    <property type="match status" value="1"/>
</dbReference>
<keyword evidence="2 12" id="KW-0639">Primosome</keyword>
<dbReference type="EC" id="2.7.7.101" evidence="12"/>
<evidence type="ECO:0000256" key="11">
    <source>
        <dbReference type="ARBA" id="ARBA00023163"/>
    </source>
</evidence>
<dbReference type="PANTHER" id="PTHR30313">
    <property type="entry name" value="DNA PRIMASE"/>
    <property type="match status" value="1"/>
</dbReference>
<dbReference type="InterPro" id="IPR050219">
    <property type="entry name" value="DnaG_primase"/>
</dbReference>
<dbReference type="Pfam" id="PF01807">
    <property type="entry name" value="Zn_ribbon_DnaG"/>
    <property type="match status" value="1"/>
</dbReference>
<keyword evidence="8 12" id="KW-0862">Zinc</keyword>
<dbReference type="InterPro" id="IPR006171">
    <property type="entry name" value="TOPRIM_dom"/>
</dbReference>
<comment type="subunit">
    <text evidence="12">Monomer. Interacts with DnaB.</text>
</comment>
<evidence type="ECO:0000256" key="9">
    <source>
        <dbReference type="ARBA" id="ARBA00022842"/>
    </source>
</evidence>
<evidence type="ECO:0000256" key="4">
    <source>
        <dbReference type="ARBA" id="ARBA00022695"/>
    </source>
</evidence>
<comment type="similarity">
    <text evidence="12 13">Belongs to the DnaG primase family.</text>
</comment>
<dbReference type="SMART" id="SM00400">
    <property type="entry name" value="ZnF_CHCC"/>
    <property type="match status" value="1"/>
</dbReference>
<dbReference type="GO" id="GO:0000428">
    <property type="term" value="C:DNA-directed RNA polymerase complex"/>
    <property type="evidence" value="ECO:0007669"/>
    <property type="project" value="UniProtKB-KW"/>
</dbReference>
<dbReference type="Pfam" id="PF13155">
    <property type="entry name" value="Toprim_2"/>
    <property type="match status" value="1"/>
</dbReference>
<evidence type="ECO:0000256" key="6">
    <source>
        <dbReference type="ARBA" id="ARBA00022723"/>
    </source>
</evidence>
<feature type="region of interest" description="Disordered" evidence="15">
    <location>
        <begin position="428"/>
        <end position="454"/>
    </location>
</feature>
<evidence type="ECO:0000256" key="10">
    <source>
        <dbReference type="ARBA" id="ARBA00023125"/>
    </source>
</evidence>
<proteinExistence type="inferred from homology"/>
<reference evidence="17 18" key="1">
    <citation type="submission" date="2016-10" db="EMBL/GenBank/DDBJ databases">
        <authorList>
            <person name="de Groot N.N."/>
        </authorList>
    </citation>
    <scope>NUCLEOTIDE SEQUENCE [LARGE SCALE GENOMIC DNA]</scope>
    <source>
        <strain evidence="17 18">DSM 23126</strain>
    </source>
</reference>
<dbReference type="AlphaFoldDB" id="A0A1H2RZW9"/>
<dbReference type="SMART" id="SM00493">
    <property type="entry name" value="TOPRIM"/>
    <property type="match status" value="1"/>
</dbReference>
<evidence type="ECO:0000256" key="12">
    <source>
        <dbReference type="HAMAP-Rule" id="MF_00974"/>
    </source>
</evidence>
<keyword evidence="7 12" id="KW-0863">Zinc-finger</keyword>
<organism evidence="17 18">
    <name type="scientific">Marinococcus luteus</name>
    <dbReference type="NCBI Taxonomy" id="1122204"/>
    <lineage>
        <taxon>Bacteria</taxon>
        <taxon>Bacillati</taxon>
        <taxon>Bacillota</taxon>
        <taxon>Bacilli</taxon>
        <taxon>Bacillales</taxon>
        <taxon>Bacillaceae</taxon>
        <taxon>Marinococcus</taxon>
    </lineage>
</organism>
<evidence type="ECO:0000313" key="18">
    <source>
        <dbReference type="Proteomes" id="UP000199488"/>
    </source>
</evidence>
<keyword evidence="1 12" id="KW-0240">DNA-directed RNA polymerase</keyword>
<evidence type="ECO:0000256" key="13">
    <source>
        <dbReference type="PIRNR" id="PIRNR002811"/>
    </source>
</evidence>
<dbReference type="Gene3D" id="3.40.1360.10">
    <property type="match status" value="1"/>
</dbReference>
<keyword evidence="18" id="KW-1185">Reference proteome</keyword>
<comment type="cofactor">
    <cofactor evidence="12 13 14">
        <name>Zn(2+)</name>
        <dbReference type="ChEBI" id="CHEBI:29105"/>
    </cofactor>
    <text evidence="12 13 14">Binds 1 zinc ion per monomer.</text>
</comment>
<dbReference type="GO" id="GO:0003677">
    <property type="term" value="F:DNA binding"/>
    <property type="evidence" value="ECO:0007669"/>
    <property type="project" value="UniProtKB-KW"/>
</dbReference>
<evidence type="ECO:0000256" key="5">
    <source>
        <dbReference type="ARBA" id="ARBA00022705"/>
    </source>
</evidence>
<gene>
    <name evidence="12" type="primary">dnaG</name>
    <name evidence="17" type="ORF">SAMN05421781_0981</name>
</gene>
<keyword evidence="6 12" id="KW-0479">Metal-binding</keyword>
<dbReference type="GO" id="GO:1990077">
    <property type="term" value="C:primosome complex"/>
    <property type="evidence" value="ECO:0007669"/>
    <property type="project" value="UniProtKB-KW"/>
</dbReference>
<comment type="domain">
    <text evidence="12">Contains an N-terminal zinc-binding domain, a central core domain that contains the primase activity, and a C-terminal DnaB-binding domain.</text>
</comment>
<dbReference type="InterPro" id="IPR036977">
    <property type="entry name" value="DNA_primase_Znf_CHC2"/>
</dbReference>
<dbReference type="STRING" id="1122204.SAMN05421781_0981"/>
<protein>
    <recommendedName>
        <fullName evidence="12 13">DNA primase</fullName>
        <ecNumber evidence="12">2.7.7.101</ecNumber>
    </recommendedName>
</protein>
<dbReference type="InterPro" id="IPR006295">
    <property type="entry name" value="DNA_primase_DnaG"/>
</dbReference>
<feature type="zinc finger region" description="CHC2-type" evidence="12 14">
    <location>
        <begin position="40"/>
        <end position="64"/>
    </location>
</feature>
<dbReference type="InterPro" id="IPR016136">
    <property type="entry name" value="DNA_helicase_N/primase_C"/>
</dbReference>
<dbReference type="FunFam" id="3.90.980.10:FF:000001">
    <property type="entry name" value="DNA primase"/>
    <property type="match status" value="1"/>
</dbReference>
<evidence type="ECO:0000256" key="3">
    <source>
        <dbReference type="ARBA" id="ARBA00022679"/>
    </source>
</evidence>
<evidence type="ECO:0000256" key="1">
    <source>
        <dbReference type="ARBA" id="ARBA00022478"/>
    </source>
</evidence>
<evidence type="ECO:0000256" key="14">
    <source>
        <dbReference type="PIRSR" id="PIRSR002811-1"/>
    </source>
</evidence>
<keyword evidence="10 12" id="KW-0238">DNA-binding</keyword>
<dbReference type="InterPro" id="IPR013264">
    <property type="entry name" value="DNAG_N"/>
</dbReference>
<dbReference type="EMBL" id="FNNC01000001">
    <property type="protein sequence ID" value="SDW24986.1"/>
    <property type="molecule type" value="Genomic_DNA"/>
</dbReference>
<feature type="domain" description="Toprim" evidence="16">
    <location>
        <begin position="259"/>
        <end position="340"/>
    </location>
</feature>
<dbReference type="Gene3D" id="1.10.860.10">
    <property type="entry name" value="DNAb Helicase, Chain A"/>
    <property type="match status" value="1"/>
</dbReference>
<keyword evidence="5 12" id="KW-0235">DNA replication</keyword>
<dbReference type="InterPro" id="IPR019475">
    <property type="entry name" value="DNA_primase_DnaB-bd"/>
</dbReference>
<evidence type="ECO:0000256" key="2">
    <source>
        <dbReference type="ARBA" id="ARBA00022515"/>
    </source>
</evidence>
<dbReference type="PANTHER" id="PTHR30313:SF2">
    <property type="entry name" value="DNA PRIMASE"/>
    <property type="match status" value="1"/>
</dbReference>
<sequence length="608" mass="69772">MAAFIPEEKVAEIREKTDIVEVINDYVQLKKQGRHYLGLCPFHGENTPSFSVSPERQLYHCFGCGAGGNAITFLMEHDGLTFVEAIQSLAAKTGTELPELEDQYPGEREQHQSKKEAHQMAAKFYHHLLMNTEQGKEAYDYLTARGISEEIIEEFQLGYAPERNNMLVQLLEKRDYDLEEMEEAGLIFRQESSWQWNDRFRGRVMFPIHNQRGQVIAFGGRALGEGVPKYLNSPETPIFLKHETLYSFSKARQAIRKQDEAVLFEGYMDVIAAWKAGVKNGVAGLGTAFSKRQAEQIRKATDKAVIAYDGDNAGRSAAWKTGDILEKQDIDVRVALFPAEMDPDDYIQAYGAEAFKVQLSERAVPFMSFKVQELRKNKNLQNEGDRLAYIEEVLRETSVISSAVEREFYMKQLAEEFDLSMDALREEERKVQKKEQQEKAAKAPSSAETGKRWRSGALPKKQVSMRSAYENAERTLLAFMLQNREVAEDVKERIGGEFNIDAHTALAAYLYAYYDDGHEPDVSRFMEYVEEQELVNLVSELMHLDIPAEISDNEMSDYIEQIKIRPKREELLQRQKQLKDAERNGDSETNQRQLLTRIMELMTQLKKN</sequence>
<dbReference type="RefSeq" id="WP_091611867.1">
    <property type="nucleotide sequence ID" value="NZ_FNNC01000001.1"/>
</dbReference>
<evidence type="ECO:0000259" key="16">
    <source>
        <dbReference type="PROSITE" id="PS50880"/>
    </source>
</evidence>
<dbReference type="Pfam" id="PF08275">
    <property type="entry name" value="DNAG_N"/>
    <property type="match status" value="1"/>
</dbReference>
<dbReference type="SUPFAM" id="SSF48024">
    <property type="entry name" value="N-terminal domain of DnaB helicase"/>
    <property type="match status" value="1"/>
</dbReference>
<dbReference type="Proteomes" id="UP000199488">
    <property type="component" value="Unassembled WGS sequence"/>
</dbReference>
<evidence type="ECO:0000256" key="7">
    <source>
        <dbReference type="ARBA" id="ARBA00022771"/>
    </source>
</evidence>
<dbReference type="InterPro" id="IPR034151">
    <property type="entry name" value="TOPRIM_DnaG_bac"/>
</dbReference>
<dbReference type="PIRSF" id="PIRSF002811">
    <property type="entry name" value="DnaG"/>
    <property type="match status" value="1"/>
</dbReference>
<dbReference type="SUPFAM" id="SSF56731">
    <property type="entry name" value="DNA primase core"/>
    <property type="match status" value="1"/>
</dbReference>
<dbReference type="GO" id="GO:0006269">
    <property type="term" value="P:DNA replication, synthesis of primer"/>
    <property type="evidence" value="ECO:0007669"/>
    <property type="project" value="UniProtKB-UniRule"/>
</dbReference>
<feature type="compositionally biased region" description="Basic and acidic residues" evidence="15">
    <location>
        <begin position="428"/>
        <end position="441"/>
    </location>
</feature>
<keyword evidence="3 12" id="KW-0808">Transferase</keyword>
<dbReference type="InterPro" id="IPR002694">
    <property type="entry name" value="Znf_CHC2"/>
</dbReference>
<dbReference type="Gene3D" id="3.90.580.10">
    <property type="entry name" value="Zinc finger, CHC2-type domain"/>
    <property type="match status" value="1"/>
</dbReference>
<comment type="catalytic activity">
    <reaction evidence="12">
        <text>ssDNA + n NTP = ssDNA/pppN(pN)n-1 hybrid + (n-1) diphosphate.</text>
        <dbReference type="EC" id="2.7.7.101"/>
    </reaction>
</comment>
<dbReference type="HAMAP" id="MF_00974">
    <property type="entry name" value="DNA_primase_DnaG"/>
    <property type="match status" value="1"/>
</dbReference>
<dbReference type="InterPro" id="IPR037068">
    <property type="entry name" value="DNA_primase_core_N_sf"/>
</dbReference>
<dbReference type="GO" id="GO:0008270">
    <property type="term" value="F:zinc ion binding"/>
    <property type="evidence" value="ECO:0007669"/>
    <property type="project" value="UniProtKB-UniRule"/>
</dbReference>
<keyword evidence="4 12" id="KW-0548">Nucleotidyltransferase</keyword>
<dbReference type="GO" id="GO:0003678">
    <property type="term" value="F:DNA helicase activity"/>
    <property type="evidence" value="ECO:0007669"/>
    <property type="project" value="InterPro"/>
</dbReference>
<dbReference type="GO" id="GO:0005524">
    <property type="term" value="F:ATP binding"/>
    <property type="evidence" value="ECO:0007669"/>
    <property type="project" value="InterPro"/>
</dbReference>
<dbReference type="NCBIfam" id="TIGR01391">
    <property type="entry name" value="dnaG"/>
    <property type="match status" value="1"/>
</dbReference>
<accession>A0A1H2RZW9</accession>